<feature type="compositionally biased region" description="Basic residues" evidence="1">
    <location>
        <begin position="1"/>
        <end position="16"/>
    </location>
</feature>
<name>A0A5B7HZ95_PORTR</name>
<evidence type="ECO:0000313" key="2">
    <source>
        <dbReference type="EMBL" id="MPC77730.1"/>
    </source>
</evidence>
<dbReference type="EMBL" id="VSRR010046591">
    <property type="protein sequence ID" value="MPC77730.1"/>
    <property type="molecule type" value="Genomic_DNA"/>
</dbReference>
<organism evidence="2 3">
    <name type="scientific">Portunus trituberculatus</name>
    <name type="common">Swimming crab</name>
    <name type="synonym">Neptunus trituberculatus</name>
    <dbReference type="NCBI Taxonomy" id="210409"/>
    <lineage>
        <taxon>Eukaryota</taxon>
        <taxon>Metazoa</taxon>
        <taxon>Ecdysozoa</taxon>
        <taxon>Arthropoda</taxon>
        <taxon>Crustacea</taxon>
        <taxon>Multicrustacea</taxon>
        <taxon>Malacostraca</taxon>
        <taxon>Eumalacostraca</taxon>
        <taxon>Eucarida</taxon>
        <taxon>Decapoda</taxon>
        <taxon>Pleocyemata</taxon>
        <taxon>Brachyura</taxon>
        <taxon>Eubrachyura</taxon>
        <taxon>Portunoidea</taxon>
        <taxon>Portunidae</taxon>
        <taxon>Portuninae</taxon>
        <taxon>Portunus</taxon>
    </lineage>
</organism>
<feature type="region of interest" description="Disordered" evidence="1">
    <location>
        <begin position="1"/>
        <end position="26"/>
    </location>
</feature>
<evidence type="ECO:0000313" key="3">
    <source>
        <dbReference type="Proteomes" id="UP000324222"/>
    </source>
</evidence>
<protein>
    <submittedName>
        <fullName evidence="2">Uncharacterized protein</fullName>
    </submittedName>
</protein>
<gene>
    <name evidence="2" type="ORF">E2C01_072194</name>
</gene>
<evidence type="ECO:0000256" key="1">
    <source>
        <dbReference type="SAM" id="MobiDB-lite"/>
    </source>
</evidence>
<dbReference type="AlphaFoldDB" id="A0A5B7HZ95"/>
<keyword evidence="3" id="KW-1185">Reference proteome</keyword>
<reference evidence="2 3" key="1">
    <citation type="submission" date="2019-05" db="EMBL/GenBank/DDBJ databases">
        <title>Another draft genome of Portunus trituberculatus and its Hox gene families provides insights of decapod evolution.</title>
        <authorList>
            <person name="Jeong J.-H."/>
            <person name="Song I."/>
            <person name="Kim S."/>
            <person name="Choi T."/>
            <person name="Kim D."/>
            <person name="Ryu S."/>
            <person name="Kim W."/>
        </authorList>
    </citation>
    <scope>NUCLEOTIDE SEQUENCE [LARGE SCALE GENOMIC DNA]</scope>
    <source>
        <tissue evidence="2">Muscle</tissue>
    </source>
</reference>
<comment type="caution">
    <text evidence="2">The sequence shown here is derived from an EMBL/GenBank/DDBJ whole genome shotgun (WGS) entry which is preliminary data.</text>
</comment>
<proteinExistence type="predicted"/>
<dbReference type="Proteomes" id="UP000324222">
    <property type="component" value="Unassembled WGS sequence"/>
</dbReference>
<accession>A0A5B7HZ95</accession>
<sequence length="82" mass="9079">MQVAALHHHRSARRGHPPTPSLDGTVARLSRNGFIVTPSGIRTLTGPHRFLGERRTRSLSQQKACKDWVLCEASRVVNLSPT</sequence>